<sequence>MRLAISRRSLRRLLVVAACCAAAVPALAQIDNGPAVEPEAMAALTRMGKFLQTLQSFRVKGDASTEEVLGQDLKVRYDTASTMDVTRPDHVRAEQTSDRRHRLVVYDGKTFSVYSKSSGYYAQAPMTGTVYELANKLESDYPVQLPILDLFAWADDQAKPPEIRMARVVGFATIRGVACDQYVFREAGHDWQVWIQRGAQPLPRRLVVTLTDKVSRPQYSADYDWTLNPQIAATSYQFTPPAGAISVPLARVKEIAVPRR</sequence>
<dbReference type="InterPro" id="IPR019207">
    <property type="entry name" value="DUF2092"/>
</dbReference>
<dbReference type="RefSeq" id="WP_201177792.1">
    <property type="nucleotide sequence ID" value="NZ_JAEPWM010000017.1"/>
</dbReference>
<comment type="caution">
    <text evidence="3">The sequence shown here is derived from an EMBL/GenBank/DDBJ whole genome shotgun (WGS) entry which is preliminary data.</text>
</comment>
<evidence type="ECO:0000256" key="2">
    <source>
        <dbReference type="SAM" id="SignalP"/>
    </source>
</evidence>
<dbReference type="AlphaFoldDB" id="A0A934WQG3"/>
<keyword evidence="4" id="KW-1185">Reference proteome</keyword>
<gene>
    <name evidence="3" type="ORF">JJB11_24655</name>
</gene>
<keyword evidence="1 2" id="KW-0732">Signal</keyword>
<dbReference type="Gene3D" id="2.50.20.10">
    <property type="entry name" value="Lipoprotein localisation LolA/LolB/LppX"/>
    <property type="match status" value="1"/>
</dbReference>
<accession>A0A934WQG3</accession>
<reference evidence="3" key="2">
    <citation type="submission" date="2021-01" db="EMBL/GenBank/DDBJ databases">
        <authorList>
            <person name="Kang M."/>
        </authorList>
    </citation>
    <scope>NUCLEOTIDE SEQUENCE</scope>
    <source>
        <strain evidence="3">KACC 17527</strain>
    </source>
</reference>
<dbReference type="EMBL" id="JAEPWM010000017">
    <property type="protein sequence ID" value="MBK6009302.1"/>
    <property type="molecule type" value="Genomic_DNA"/>
</dbReference>
<evidence type="ECO:0000313" key="4">
    <source>
        <dbReference type="Proteomes" id="UP000630528"/>
    </source>
</evidence>
<evidence type="ECO:0000256" key="1">
    <source>
        <dbReference type="ARBA" id="ARBA00022729"/>
    </source>
</evidence>
<protein>
    <submittedName>
        <fullName evidence="3">DUF2092 domain-containing protein</fullName>
    </submittedName>
</protein>
<dbReference type="InterPro" id="IPR029046">
    <property type="entry name" value="LolA/LolB/LppX"/>
</dbReference>
<proteinExistence type="predicted"/>
<organism evidence="3 4">
    <name type="scientific">Ramlibacter ginsenosidimutans</name>
    <dbReference type="NCBI Taxonomy" id="502333"/>
    <lineage>
        <taxon>Bacteria</taxon>
        <taxon>Pseudomonadati</taxon>
        <taxon>Pseudomonadota</taxon>
        <taxon>Betaproteobacteria</taxon>
        <taxon>Burkholderiales</taxon>
        <taxon>Comamonadaceae</taxon>
        <taxon>Ramlibacter</taxon>
    </lineage>
</organism>
<dbReference type="Proteomes" id="UP000630528">
    <property type="component" value="Unassembled WGS sequence"/>
</dbReference>
<dbReference type="SUPFAM" id="SSF89392">
    <property type="entry name" value="Prokaryotic lipoproteins and lipoprotein localization factors"/>
    <property type="match status" value="1"/>
</dbReference>
<evidence type="ECO:0000313" key="3">
    <source>
        <dbReference type="EMBL" id="MBK6009302.1"/>
    </source>
</evidence>
<feature type="signal peptide" evidence="2">
    <location>
        <begin position="1"/>
        <end position="28"/>
    </location>
</feature>
<reference evidence="3" key="1">
    <citation type="journal article" date="2012" name="J. Microbiol. Biotechnol.">
        <title>Ramlibacter ginsenosidimutans sp. nov., with ginsenoside-converting activity.</title>
        <authorList>
            <person name="Wang L."/>
            <person name="An D.S."/>
            <person name="Kim S.G."/>
            <person name="Jin F.X."/>
            <person name="Kim S.C."/>
            <person name="Lee S.T."/>
            <person name="Im W.T."/>
        </authorList>
    </citation>
    <scope>NUCLEOTIDE SEQUENCE</scope>
    <source>
        <strain evidence="3">KACC 17527</strain>
    </source>
</reference>
<name>A0A934WQG3_9BURK</name>
<feature type="chain" id="PRO_5037851397" evidence="2">
    <location>
        <begin position="29"/>
        <end position="260"/>
    </location>
</feature>
<dbReference type="Pfam" id="PF09865">
    <property type="entry name" value="DUF2092"/>
    <property type="match status" value="1"/>
</dbReference>